<dbReference type="AlphaFoldDB" id="A0A9Q4Q5J5"/>
<feature type="transmembrane region" description="Helical" evidence="2">
    <location>
        <begin position="186"/>
        <end position="208"/>
    </location>
</feature>
<comment type="caution">
    <text evidence="4">The sequence shown here is derived from an EMBL/GenBank/DDBJ whole genome shotgun (WGS) entry which is preliminary data.</text>
</comment>
<keyword evidence="2" id="KW-1133">Transmembrane helix</keyword>
<feature type="transmembrane region" description="Helical" evidence="2">
    <location>
        <begin position="238"/>
        <end position="256"/>
    </location>
</feature>
<keyword evidence="2" id="KW-0472">Membrane</keyword>
<keyword evidence="5" id="KW-1185">Reference proteome</keyword>
<feature type="transmembrane region" description="Helical" evidence="2">
    <location>
        <begin position="145"/>
        <end position="174"/>
    </location>
</feature>
<feature type="region of interest" description="Disordered" evidence="1">
    <location>
        <begin position="1"/>
        <end position="26"/>
    </location>
</feature>
<evidence type="ECO:0000256" key="2">
    <source>
        <dbReference type="SAM" id="Phobius"/>
    </source>
</evidence>
<sequence>MSEPTDSPTRSTATGNGATNRDEAPTVKARDDINECGCLECRNIETSATRRTVLDALVWSVRLFRSYPSIVVFAGMIILANRLLEMDSIDVLPMPAVGVFETLTAFAFIFLVRAYVGTIAAGELIGEPVTIREGLQRSIARTPALVGLIFLLVFLIMTIPFFSLLPLFVLVGAIPGNPVEVVGFPVAAAVGVILFAVPFLLLVFKFWFAPEACVIGQYGPVESLQVSWRITANYRGKLVLVTVIVIGSAISHYLPIYLPKMGTSLTSLYFVFGVLSSSIGELLSIVWASAYAHIYVQEMVS</sequence>
<feature type="transmembrane region" description="Helical" evidence="2">
    <location>
        <begin position="67"/>
        <end position="84"/>
    </location>
</feature>
<evidence type="ECO:0000313" key="4">
    <source>
        <dbReference type="EMBL" id="MDF9748233.1"/>
    </source>
</evidence>
<name>A0A9Q4Q5J5_9EURY</name>
<proteinExistence type="predicted"/>
<reference evidence="4" key="1">
    <citation type="submission" date="2022-06" db="EMBL/GenBank/DDBJ databases">
        <title>Natrinema sp. a new haloarchaeum isolate from saline soil.</title>
        <authorList>
            <person name="Strakova D."/>
            <person name="Galisteo C."/>
            <person name="Sanchez-Porro C."/>
            <person name="Ventosa A."/>
        </authorList>
    </citation>
    <scope>NUCLEOTIDE SEQUENCE</scope>
    <source>
        <strain evidence="4">S1CR25-10</strain>
    </source>
</reference>
<organism evidence="4 5">
    <name type="scientific">Natrinema salsiterrestre</name>
    <dbReference type="NCBI Taxonomy" id="2950540"/>
    <lineage>
        <taxon>Archaea</taxon>
        <taxon>Methanobacteriati</taxon>
        <taxon>Methanobacteriota</taxon>
        <taxon>Stenosarchaea group</taxon>
        <taxon>Halobacteria</taxon>
        <taxon>Halobacteriales</taxon>
        <taxon>Natrialbaceae</taxon>
        <taxon>Natrinema</taxon>
    </lineage>
</organism>
<protein>
    <recommendedName>
        <fullName evidence="3">DUF7847 domain-containing protein</fullName>
    </recommendedName>
</protein>
<feature type="transmembrane region" description="Helical" evidence="2">
    <location>
        <begin position="268"/>
        <end position="296"/>
    </location>
</feature>
<feature type="compositionally biased region" description="Polar residues" evidence="1">
    <location>
        <begin position="1"/>
        <end position="19"/>
    </location>
</feature>
<evidence type="ECO:0000256" key="1">
    <source>
        <dbReference type="SAM" id="MobiDB-lite"/>
    </source>
</evidence>
<dbReference type="Pfam" id="PF25231">
    <property type="entry name" value="DUF7847"/>
    <property type="match status" value="1"/>
</dbReference>
<evidence type="ECO:0000313" key="5">
    <source>
        <dbReference type="Proteomes" id="UP001154061"/>
    </source>
</evidence>
<feature type="domain" description="DUF7847" evidence="3">
    <location>
        <begin position="53"/>
        <end position="288"/>
    </location>
</feature>
<feature type="transmembrane region" description="Helical" evidence="2">
    <location>
        <begin position="104"/>
        <end position="125"/>
    </location>
</feature>
<dbReference type="EMBL" id="JAMQOT010000013">
    <property type="protein sequence ID" value="MDF9748233.1"/>
    <property type="molecule type" value="Genomic_DNA"/>
</dbReference>
<keyword evidence="2" id="KW-0812">Transmembrane</keyword>
<gene>
    <name evidence="4" type="ORF">NDI89_21930</name>
</gene>
<accession>A0A9Q4Q5J5</accession>
<evidence type="ECO:0000259" key="3">
    <source>
        <dbReference type="Pfam" id="PF25231"/>
    </source>
</evidence>
<dbReference type="RefSeq" id="WP_277524796.1">
    <property type="nucleotide sequence ID" value="NZ_JAMQOT010000013.1"/>
</dbReference>
<dbReference type="InterPro" id="IPR057169">
    <property type="entry name" value="DUF7847"/>
</dbReference>
<dbReference type="Proteomes" id="UP001154061">
    <property type="component" value="Unassembled WGS sequence"/>
</dbReference>